<reference evidence="4 5" key="1">
    <citation type="submission" date="2018-09" db="EMBL/GenBank/DDBJ databases">
        <title>Genomic investigation of the strawberry pathogen Phytophthora fragariae indicates pathogenicity is determined by transcriptional variation in three key races.</title>
        <authorList>
            <person name="Adams T.M."/>
            <person name="Armitage A.D."/>
            <person name="Sobczyk M.K."/>
            <person name="Bates H.J."/>
            <person name="Dunwell J.M."/>
            <person name="Nellist C.F."/>
            <person name="Harrison R.J."/>
        </authorList>
    </citation>
    <scope>NUCLEOTIDE SEQUENCE [LARGE SCALE GENOMIC DNA]</scope>
    <source>
        <strain evidence="3 4">SCRP249</strain>
        <strain evidence="2 5">SCRP324</strain>
    </source>
</reference>
<evidence type="ECO:0000313" key="5">
    <source>
        <dbReference type="Proteomes" id="UP000435112"/>
    </source>
</evidence>
<dbReference type="Proteomes" id="UP000429607">
    <property type="component" value="Unassembled WGS sequence"/>
</dbReference>
<comment type="caution">
    <text evidence="2">The sequence shown here is derived from an EMBL/GenBank/DDBJ whole genome shotgun (WGS) entry which is preliminary data.</text>
</comment>
<organism evidence="2 5">
    <name type="scientific">Phytophthora rubi</name>
    <dbReference type="NCBI Taxonomy" id="129364"/>
    <lineage>
        <taxon>Eukaryota</taxon>
        <taxon>Sar</taxon>
        <taxon>Stramenopiles</taxon>
        <taxon>Oomycota</taxon>
        <taxon>Peronosporomycetes</taxon>
        <taxon>Peronosporales</taxon>
        <taxon>Peronosporaceae</taxon>
        <taxon>Phytophthora</taxon>
    </lineage>
</organism>
<dbReference type="EMBL" id="QXFV01000120">
    <property type="protein sequence ID" value="KAE9049496.1"/>
    <property type="molecule type" value="Genomic_DNA"/>
</dbReference>
<dbReference type="AlphaFoldDB" id="A0A6A3NHU0"/>
<dbReference type="Pfam" id="PF03184">
    <property type="entry name" value="DDE_1"/>
    <property type="match status" value="1"/>
</dbReference>
<evidence type="ECO:0000313" key="3">
    <source>
        <dbReference type="EMBL" id="KAE9049496.1"/>
    </source>
</evidence>
<dbReference type="InterPro" id="IPR004875">
    <property type="entry name" value="DDE_SF_endonuclease_dom"/>
</dbReference>
<proteinExistence type="predicted"/>
<dbReference type="EMBL" id="QXFU01000108">
    <property type="protein sequence ID" value="KAE9043982.1"/>
    <property type="molecule type" value="Genomic_DNA"/>
</dbReference>
<accession>A0A6A3NHU0</accession>
<feature type="domain" description="DDE-1" evidence="1">
    <location>
        <begin position="36"/>
        <end position="167"/>
    </location>
</feature>
<evidence type="ECO:0000259" key="1">
    <source>
        <dbReference type="Pfam" id="PF03184"/>
    </source>
</evidence>
<dbReference type="GO" id="GO:0003676">
    <property type="term" value="F:nucleic acid binding"/>
    <property type="evidence" value="ECO:0007669"/>
    <property type="project" value="InterPro"/>
</dbReference>
<dbReference type="Proteomes" id="UP000435112">
    <property type="component" value="Unassembled WGS sequence"/>
</dbReference>
<name>A0A6A3NHU0_9STRA</name>
<dbReference type="OrthoDB" id="107078at2759"/>
<protein>
    <recommendedName>
        <fullName evidence="1">DDE-1 domain-containing protein</fullName>
    </recommendedName>
</protein>
<evidence type="ECO:0000313" key="4">
    <source>
        <dbReference type="Proteomes" id="UP000429607"/>
    </source>
</evidence>
<gene>
    <name evidence="3" type="ORF">PR001_g3265</name>
    <name evidence="2" type="ORF">PR002_g3059</name>
</gene>
<evidence type="ECO:0000313" key="2">
    <source>
        <dbReference type="EMBL" id="KAE9043982.1"/>
    </source>
</evidence>
<sequence length="231" mass="25485">MDQTAVYCDVGSKTTVDFVGVTRVPANGGGKGSYRCTAALLACADGRMLPPHFVFAGEPDNDVYNEVKTYCEPGVTTFSVQTKAWFVERVMLEWIDKVWQYEVCGPSVLILYCLKVRKCAAVQQRLAEMGTYTLYVPVGCTSVAQPLDVGVMSPFKSSLQARYTALYSKRPPPRKAWERRYDMFQRSTHTLRAITAETIQASFVEAGPFFPFGPPPSPSPVVVVSATEVVV</sequence>